<dbReference type="AlphaFoldDB" id="A0A443HHA4"/>
<dbReference type="Proteomes" id="UP000283841">
    <property type="component" value="Unassembled WGS sequence"/>
</dbReference>
<gene>
    <name evidence="1" type="ORF">C8Q69DRAFT_194392</name>
</gene>
<accession>A0A443HHA4</accession>
<organism evidence="1 2">
    <name type="scientific">Byssochlamys spectabilis</name>
    <name type="common">Paecilomyces variotii</name>
    <dbReference type="NCBI Taxonomy" id="264951"/>
    <lineage>
        <taxon>Eukaryota</taxon>
        <taxon>Fungi</taxon>
        <taxon>Dikarya</taxon>
        <taxon>Ascomycota</taxon>
        <taxon>Pezizomycotina</taxon>
        <taxon>Eurotiomycetes</taxon>
        <taxon>Eurotiomycetidae</taxon>
        <taxon>Eurotiales</taxon>
        <taxon>Thermoascaceae</taxon>
        <taxon>Paecilomyces</taxon>
    </lineage>
</organism>
<comment type="caution">
    <text evidence="1">The sequence shown here is derived from an EMBL/GenBank/DDBJ whole genome shotgun (WGS) entry which is preliminary data.</text>
</comment>
<dbReference type="VEuPathDB" id="FungiDB:C8Q69DRAFT_194392"/>
<dbReference type="EMBL" id="RCNU01000025">
    <property type="protein sequence ID" value="RWQ91210.1"/>
    <property type="molecule type" value="Genomic_DNA"/>
</dbReference>
<protein>
    <submittedName>
        <fullName evidence="1">Uncharacterized protein</fullName>
    </submittedName>
</protein>
<sequence length="178" mass="20616">MLSKRISMLIKPISSHRPPKPIFMHKRPMMHAPRRASLSPSVTSGPIRVVRALENLFYIPKRCSLSQSRKENFNKMSVHRFYLYLLHSICLPLACYHQLSPVENELRDLVTQNSVIKRAGMTAVIKGFRDGTIATVKWPNLIETAFELDRASDELLWYIHIVEQLDIYNSKCKSLLRI</sequence>
<dbReference type="RefSeq" id="XP_028480855.1">
    <property type="nucleotide sequence ID" value="XM_028626010.1"/>
</dbReference>
<reference evidence="1 2" key="1">
    <citation type="journal article" date="2018" name="Front. Microbiol.">
        <title>Genomic and genetic insights into a cosmopolitan fungus, Paecilomyces variotii (Eurotiales).</title>
        <authorList>
            <person name="Urquhart A.S."/>
            <person name="Mondo S.J."/>
            <person name="Makela M.R."/>
            <person name="Hane J.K."/>
            <person name="Wiebenga A."/>
            <person name="He G."/>
            <person name="Mihaltcheva S."/>
            <person name="Pangilinan J."/>
            <person name="Lipzen A."/>
            <person name="Barry K."/>
            <person name="de Vries R.P."/>
            <person name="Grigoriev I.V."/>
            <person name="Idnurm A."/>
        </authorList>
    </citation>
    <scope>NUCLEOTIDE SEQUENCE [LARGE SCALE GENOMIC DNA]</scope>
    <source>
        <strain evidence="1 2">CBS 101075</strain>
    </source>
</reference>
<dbReference type="GeneID" id="39595287"/>
<name>A0A443HHA4_BYSSP</name>
<proteinExistence type="predicted"/>
<evidence type="ECO:0000313" key="2">
    <source>
        <dbReference type="Proteomes" id="UP000283841"/>
    </source>
</evidence>
<keyword evidence="2" id="KW-1185">Reference proteome</keyword>
<evidence type="ECO:0000313" key="1">
    <source>
        <dbReference type="EMBL" id="RWQ91210.1"/>
    </source>
</evidence>